<dbReference type="GO" id="GO:0005634">
    <property type="term" value="C:nucleus"/>
    <property type="evidence" value="ECO:0007669"/>
    <property type="project" value="UniProtKB-SubCell"/>
</dbReference>
<organism evidence="8 9">
    <name type="scientific">Microthyrium microscopicum</name>
    <dbReference type="NCBI Taxonomy" id="703497"/>
    <lineage>
        <taxon>Eukaryota</taxon>
        <taxon>Fungi</taxon>
        <taxon>Dikarya</taxon>
        <taxon>Ascomycota</taxon>
        <taxon>Pezizomycotina</taxon>
        <taxon>Dothideomycetes</taxon>
        <taxon>Dothideomycetes incertae sedis</taxon>
        <taxon>Microthyriales</taxon>
        <taxon>Microthyriaceae</taxon>
        <taxon>Microthyrium</taxon>
    </lineage>
</organism>
<feature type="compositionally biased region" description="Polar residues" evidence="6">
    <location>
        <begin position="62"/>
        <end position="75"/>
    </location>
</feature>
<dbReference type="OrthoDB" id="197400at2759"/>
<feature type="region of interest" description="Disordered" evidence="6">
    <location>
        <begin position="60"/>
        <end position="81"/>
    </location>
</feature>
<comment type="subcellular location">
    <subcellularLocation>
        <location evidence="1">Nucleus</location>
    </subcellularLocation>
</comment>
<reference evidence="8" key="1">
    <citation type="journal article" date="2020" name="Stud. Mycol.">
        <title>101 Dothideomycetes genomes: a test case for predicting lifestyles and emergence of pathogens.</title>
        <authorList>
            <person name="Haridas S."/>
            <person name="Albert R."/>
            <person name="Binder M."/>
            <person name="Bloem J."/>
            <person name="Labutti K."/>
            <person name="Salamov A."/>
            <person name="Andreopoulos B."/>
            <person name="Baker S."/>
            <person name="Barry K."/>
            <person name="Bills G."/>
            <person name="Bluhm B."/>
            <person name="Cannon C."/>
            <person name="Castanera R."/>
            <person name="Culley D."/>
            <person name="Daum C."/>
            <person name="Ezra D."/>
            <person name="Gonzalez J."/>
            <person name="Henrissat B."/>
            <person name="Kuo A."/>
            <person name="Liang C."/>
            <person name="Lipzen A."/>
            <person name="Lutzoni F."/>
            <person name="Magnuson J."/>
            <person name="Mondo S."/>
            <person name="Nolan M."/>
            <person name="Ohm R."/>
            <person name="Pangilinan J."/>
            <person name="Park H.-J."/>
            <person name="Ramirez L."/>
            <person name="Alfaro M."/>
            <person name="Sun H."/>
            <person name="Tritt A."/>
            <person name="Yoshinaga Y."/>
            <person name="Zwiers L.-H."/>
            <person name="Turgeon B."/>
            <person name="Goodwin S."/>
            <person name="Spatafora J."/>
            <person name="Crous P."/>
            <person name="Grigoriev I."/>
        </authorList>
    </citation>
    <scope>NUCLEOTIDE SEQUENCE</scope>
    <source>
        <strain evidence="8">CBS 115976</strain>
    </source>
</reference>
<evidence type="ECO:0000259" key="7">
    <source>
        <dbReference type="Pfam" id="PF20636"/>
    </source>
</evidence>
<evidence type="ECO:0000256" key="3">
    <source>
        <dbReference type="ARBA" id="ARBA00022664"/>
    </source>
</evidence>
<evidence type="ECO:0000313" key="8">
    <source>
        <dbReference type="EMBL" id="KAF2672660.1"/>
    </source>
</evidence>
<dbReference type="GO" id="GO:0008380">
    <property type="term" value="P:RNA splicing"/>
    <property type="evidence" value="ECO:0007669"/>
    <property type="project" value="UniProtKB-KW"/>
</dbReference>
<dbReference type="EMBL" id="MU004231">
    <property type="protein sequence ID" value="KAF2672660.1"/>
    <property type="molecule type" value="Genomic_DNA"/>
</dbReference>
<name>A0A6A6ULK2_9PEZI</name>
<keyword evidence="5" id="KW-0539">Nucleus</keyword>
<proteinExistence type="inferred from homology"/>
<evidence type="ECO:0000256" key="6">
    <source>
        <dbReference type="SAM" id="MobiDB-lite"/>
    </source>
</evidence>
<dbReference type="Pfam" id="PF20636">
    <property type="entry name" value="SMN_G2-BD"/>
    <property type="match status" value="1"/>
</dbReference>
<dbReference type="CDD" id="cd22852">
    <property type="entry name" value="SMN_C"/>
    <property type="match status" value="1"/>
</dbReference>
<dbReference type="InterPro" id="IPR047313">
    <property type="entry name" value="SMN_C"/>
</dbReference>
<gene>
    <name evidence="8" type="ORF">BT63DRAFT_133126</name>
</gene>
<dbReference type="PANTHER" id="PTHR39267:SF1">
    <property type="entry name" value="SURVIVAL MOTOR NEURON PROTEIN"/>
    <property type="match status" value="1"/>
</dbReference>
<dbReference type="AlphaFoldDB" id="A0A6A6ULK2"/>
<dbReference type="CDD" id="cd22851">
    <property type="entry name" value="SMN_N"/>
    <property type="match status" value="1"/>
</dbReference>
<dbReference type="InterPro" id="IPR049481">
    <property type="entry name" value="SMN_G2-BD"/>
</dbReference>
<evidence type="ECO:0000256" key="5">
    <source>
        <dbReference type="ARBA" id="ARBA00023242"/>
    </source>
</evidence>
<comment type="similarity">
    <text evidence="2">Belongs to the SMN family.</text>
</comment>
<keyword evidence="3" id="KW-0507">mRNA processing</keyword>
<accession>A0A6A6ULK2</accession>
<sequence length="163" mass="17579">MAQGLDLTDPGVWDDSDLTESWNDAVKEYKKYHSIHVKGQTLAEALTQEEIDMLAKSGMKVTGQSNPDIATNGTSEKVDIEDGDAPMVESESDFVPAEETTVAGVAKFDAPTTQATTIGGPPLPDALLSTVQDENMKNIMMAWYWAGYYTGFSDGQKAAPTKP</sequence>
<evidence type="ECO:0000256" key="4">
    <source>
        <dbReference type="ARBA" id="ARBA00023187"/>
    </source>
</evidence>
<dbReference type="PANTHER" id="PTHR39267">
    <property type="entry name" value="SURVIVAL MOTOR NEURON-LIKE PROTEIN 1"/>
    <property type="match status" value="1"/>
</dbReference>
<evidence type="ECO:0000313" key="9">
    <source>
        <dbReference type="Proteomes" id="UP000799302"/>
    </source>
</evidence>
<evidence type="ECO:0000256" key="1">
    <source>
        <dbReference type="ARBA" id="ARBA00004123"/>
    </source>
</evidence>
<dbReference type="Proteomes" id="UP000799302">
    <property type="component" value="Unassembled WGS sequence"/>
</dbReference>
<evidence type="ECO:0000256" key="2">
    <source>
        <dbReference type="ARBA" id="ARBA00005371"/>
    </source>
</evidence>
<protein>
    <recommendedName>
        <fullName evidence="7">Survival Motor Neuron Gemin2-binding domain-containing protein</fullName>
    </recommendedName>
</protein>
<dbReference type="GO" id="GO:0006397">
    <property type="term" value="P:mRNA processing"/>
    <property type="evidence" value="ECO:0007669"/>
    <property type="project" value="UniProtKB-KW"/>
</dbReference>
<dbReference type="InterPro" id="IPR040424">
    <property type="entry name" value="Smn1"/>
</dbReference>
<feature type="domain" description="Survival Motor Neuron Gemin2-binding" evidence="7">
    <location>
        <begin position="9"/>
        <end position="33"/>
    </location>
</feature>
<keyword evidence="4" id="KW-0508">mRNA splicing</keyword>
<keyword evidence="9" id="KW-1185">Reference proteome</keyword>